<evidence type="ECO:0000256" key="1">
    <source>
        <dbReference type="ARBA" id="ARBA00001947"/>
    </source>
</evidence>
<proteinExistence type="inferred from homology"/>
<dbReference type="InterPro" id="IPR006262">
    <property type="entry name" value="Cyt_deam_tetra"/>
</dbReference>
<evidence type="ECO:0000256" key="10">
    <source>
        <dbReference type="ARBA" id="ARBA00049252"/>
    </source>
</evidence>
<dbReference type="InterPro" id="IPR002125">
    <property type="entry name" value="CMP_dCMP_dom"/>
</dbReference>
<organism evidence="17 18">
    <name type="scientific">candidate division KSB3 bacterium</name>
    <dbReference type="NCBI Taxonomy" id="2044937"/>
    <lineage>
        <taxon>Bacteria</taxon>
        <taxon>candidate division KSB3</taxon>
    </lineage>
</organism>
<sequence>MYEALIEQAKQARENAYTPYSGFNVGAAVRTRNGKIFQGCNVENSSYGATICAERVALFAAYAYGEREIEALAIVTDTQRLCPPCGMCRQVIIELGGDIDIILANLHDEQRVIRASDLLPEAFTHDFFA</sequence>
<evidence type="ECO:0000259" key="16">
    <source>
        <dbReference type="PROSITE" id="PS51747"/>
    </source>
</evidence>
<evidence type="ECO:0000256" key="14">
    <source>
        <dbReference type="PIRSR" id="PIRSR606262-3"/>
    </source>
</evidence>
<accession>A0A2G6KDC0</accession>
<feature type="binding site" evidence="14">
    <location>
        <position position="88"/>
    </location>
    <ligand>
        <name>Zn(2+)</name>
        <dbReference type="ChEBI" id="CHEBI:29105"/>
        <note>catalytic</note>
    </ligand>
</feature>
<evidence type="ECO:0000256" key="4">
    <source>
        <dbReference type="ARBA" id="ARBA00012783"/>
    </source>
</evidence>
<dbReference type="FunFam" id="3.40.140.10:FF:000008">
    <property type="entry name" value="Cytidine deaminase"/>
    <property type="match status" value="1"/>
</dbReference>
<feature type="active site" description="Proton donor" evidence="12">
    <location>
        <position position="54"/>
    </location>
</feature>
<dbReference type="EMBL" id="PDSK01000096">
    <property type="protein sequence ID" value="PIE33625.1"/>
    <property type="molecule type" value="Genomic_DNA"/>
</dbReference>
<dbReference type="InterPro" id="IPR016193">
    <property type="entry name" value="Cytidine_deaminase-like"/>
</dbReference>
<dbReference type="PANTHER" id="PTHR11644">
    <property type="entry name" value="CYTIDINE DEAMINASE"/>
    <property type="match status" value="1"/>
</dbReference>
<name>A0A2G6KDC0_9BACT</name>
<feature type="binding site" evidence="14">
    <location>
        <position position="52"/>
    </location>
    <ligand>
        <name>Zn(2+)</name>
        <dbReference type="ChEBI" id="CHEBI:29105"/>
        <note>catalytic</note>
    </ligand>
</feature>
<keyword evidence="7 15" id="KW-0378">Hydrolase</keyword>
<evidence type="ECO:0000256" key="12">
    <source>
        <dbReference type="PIRSR" id="PIRSR606262-1"/>
    </source>
</evidence>
<comment type="cofactor">
    <cofactor evidence="1 14 15">
        <name>Zn(2+)</name>
        <dbReference type="ChEBI" id="CHEBI:29105"/>
    </cofactor>
</comment>
<dbReference type="SUPFAM" id="SSF53927">
    <property type="entry name" value="Cytidine deaminase-like"/>
    <property type="match status" value="1"/>
</dbReference>
<dbReference type="CDD" id="cd01283">
    <property type="entry name" value="cytidine_deaminase"/>
    <property type="match status" value="1"/>
</dbReference>
<evidence type="ECO:0000256" key="11">
    <source>
        <dbReference type="ARBA" id="ARBA00049558"/>
    </source>
</evidence>
<protein>
    <recommendedName>
        <fullName evidence="5 15">Cytidine deaminase</fullName>
        <ecNumber evidence="4 15">3.5.4.5</ecNumber>
    </recommendedName>
    <alternativeName>
        <fullName evidence="9 15">Cytidine aminohydrolase</fullName>
    </alternativeName>
</protein>
<dbReference type="GO" id="GO:0005829">
    <property type="term" value="C:cytosol"/>
    <property type="evidence" value="ECO:0007669"/>
    <property type="project" value="TreeGrafter"/>
</dbReference>
<dbReference type="GO" id="GO:0008270">
    <property type="term" value="F:zinc ion binding"/>
    <property type="evidence" value="ECO:0007669"/>
    <property type="project" value="UniProtKB-UniRule"/>
</dbReference>
<evidence type="ECO:0000256" key="3">
    <source>
        <dbReference type="ARBA" id="ARBA00006576"/>
    </source>
</evidence>
<evidence type="ECO:0000256" key="15">
    <source>
        <dbReference type="RuleBase" id="RU364006"/>
    </source>
</evidence>
<feature type="domain" description="CMP/dCMP-type deaminase" evidence="16">
    <location>
        <begin position="1"/>
        <end position="126"/>
    </location>
</feature>
<evidence type="ECO:0000313" key="17">
    <source>
        <dbReference type="EMBL" id="PIE33625.1"/>
    </source>
</evidence>
<dbReference type="EC" id="3.5.4.5" evidence="4 15"/>
<keyword evidence="8 14" id="KW-0862">Zinc</keyword>
<evidence type="ECO:0000256" key="5">
    <source>
        <dbReference type="ARBA" id="ARBA00018266"/>
    </source>
</evidence>
<feature type="binding site" evidence="14">
    <location>
        <position position="85"/>
    </location>
    <ligand>
        <name>Zn(2+)</name>
        <dbReference type="ChEBI" id="CHEBI:29105"/>
        <note>catalytic</note>
    </ligand>
</feature>
<dbReference type="GO" id="GO:0055086">
    <property type="term" value="P:nucleobase-containing small molecule metabolic process"/>
    <property type="evidence" value="ECO:0007669"/>
    <property type="project" value="UniProtKB-ARBA"/>
</dbReference>
<comment type="function">
    <text evidence="2 15">This enzyme scavenges exogenous and endogenous cytidine and 2'-deoxycytidine for UMP synthesis.</text>
</comment>
<dbReference type="PANTHER" id="PTHR11644:SF2">
    <property type="entry name" value="CYTIDINE DEAMINASE"/>
    <property type="match status" value="1"/>
</dbReference>
<dbReference type="NCBIfam" id="TIGR01354">
    <property type="entry name" value="cyt_deam_tetra"/>
    <property type="match status" value="1"/>
</dbReference>
<dbReference type="PROSITE" id="PS51747">
    <property type="entry name" value="CYT_DCMP_DEAMINASES_2"/>
    <property type="match status" value="1"/>
</dbReference>
<evidence type="ECO:0000256" key="2">
    <source>
        <dbReference type="ARBA" id="ARBA00003949"/>
    </source>
</evidence>
<evidence type="ECO:0000256" key="13">
    <source>
        <dbReference type="PIRSR" id="PIRSR606262-2"/>
    </source>
</evidence>
<dbReference type="NCBIfam" id="NF004064">
    <property type="entry name" value="PRK05578.1"/>
    <property type="match status" value="1"/>
</dbReference>
<evidence type="ECO:0000256" key="6">
    <source>
        <dbReference type="ARBA" id="ARBA00022723"/>
    </source>
</evidence>
<dbReference type="AlphaFoldDB" id="A0A2G6KDC0"/>
<evidence type="ECO:0000256" key="7">
    <source>
        <dbReference type="ARBA" id="ARBA00022801"/>
    </source>
</evidence>
<dbReference type="GO" id="GO:0072527">
    <property type="term" value="P:pyrimidine-containing compound metabolic process"/>
    <property type="evidence" value="ECO:0007669"/>
    <property type="project" value="UniProtKB-ARBA"/>
</dbReference>
<gene>
    <name evidence="17" type="ORF">CSA56_10945</name>
</gene>
<comment type="caution">
    <text evidence="17">The sequence shown here is derived from an EMBL/GenBank/DDBJ whole genome shotgun (WGS) entry which is preliminary data.</text>
</comment>
<evidence type="ECO:0000256" key="8">
    <source>
        <dbReference type="ARBA" id="ARBA00022833"/>
    </source>
</evidence>
<dbReference type="PROSITE" id="PS00903">
    <property type="entry name" value="CYT_DCMP_DEAMINASES_1"/>
    <property type="match status" value="1"/>
</dbReference>
<dbReference type="InterPro" id="IPR016192">
    <property type="entry name" value="APOBEC/CMP_deaminase_Zn-bd"/>
</dbReference>
<dbReference type="GO" id="GO:0042802">
    <property type="term" value="F:identical protein binding"/>
    <property type="evidence" value="ECO:0007669"/>
    <property type="project" value="UniProtKB-ARBA"/>
</dbReference>
<feature type="binding site" evidence="13">
    <location>
        <begin position="41"/>
        <end position="47"/>
    </location>
    <ligand>
        <name>substrate</name>
    </ligand>
</feature>
<comment type="catalytic activity">
    <reaction evidence="10 15">
        <text>2'-deoxycytidine + H2O + H(+) = 2'-deoxyuridine + NH4(+)</text>
        <dbReference type="Rhea" id="RHEA:13433"/>
        <dbReference type="ChEBI" id="CHEBI:15377"/>
        <dbReference type="ChEBI" id="CHEBI:15378"/>
        <dbReference type="ChEBI" id="CHEBI:15698"/>
        <dbReference type="ChEBI" id="CHEBI:16450"/>
        <dbReference type="ChEBI" id="CHEBI:28938"/>
        <dbReference type="EC" id="3.5.4.5"/>
    </reaction>
</comment>
<dbReference type="InterPro" id="IPR050202">
    <property type="entry name" value="Cyt/Deoxycyt_deaminase"/>
</dbReference>
<dbReference type="Pfam" id="PF00383">
    <property type="entry name" value="dCMP_cyt_deam_1"/>
    <property type="match status" value="1"/>
</dbReference>
<evidence type="ECO:0000256" key="9">
    <source>
        <dbReference type="ARBA" id="ARBA00032005"/>
    </source>
</evidence>
<keyword evidence="6 14" id="KW-0479">Metal-binding</keyword>
<comment type="catalytic activity">
    <reaction evidence="11 15">
        <text>cytidine + H2O + H(+) = uridine + NH4(+)</text>
        <dbReference type="Rhea" id="RHEA:16069"/>
        <dbReference type="ChEBI" id="CHEBI:15377"/>
        <dbReference type="ChEBI" id="CHEBI:15378"/>
        <dbReference type="ChEBI" id="CHEBI:16704"/>
        <dbReference type="ChEBI" id="CHEBI:17562"/>
        <dbReference type="ChEBI" id="CHEBI:28938"/>
        <dbReference type="EC" id="3.5.4.5"/>
    </reaction>
</comment>
<reference evidence="17 18" key="1">
    <citation type="submission" date="2017-10" db="EMBL/GenBank/DDBJ databases">
        <title>Novel microbial diversity and functional potential in the marine mammal oral microbiome.</title>
        <authorList>
            <person name="Dudek N.K."/>
            <person name="Sun C.L."/>
            <person name="Burstein D."/>
            <person name="Kantor R.S."/>
            <person name="Aliaga Goltsman D.S."/>
            <person name="Bik E.M."/>
            <person name="Thomas B.C."/>
            <person name="Banfield J.F."/>
            <person name="Relman D.A."/>
        </authorList>
    </citation>
    <scope>NUCLEOTIDE SEQUENCE [LARGE SCALE GENOMIC DNA]</scope>
    <source>
        <strain evidence="17">DOLJORAL78_47_16</strain>
    </source>
</reference>
<evidence type="ECO:0000313" key="18">
    <source>
        <dbReference type="Proteomes" id="UP000230821"/>
    </source>
</evidence>
<dbReference type="Proteomes" id="UP000230821">
    <property type="component" value="Unassembled WGS sequence"/>
</dbReference>
<dbReference type="GO" id="GO:0004126">
    <property type="term" value="F:cytidine deaminase activity"/>
    <property type="evidence" value="ECO:0007669"/>
    <property type="project" value="UniProtKB-UniRule"/>
</dbReference>
<comment type="similarity">
    <text evidence="3 15">Belongs to the cytidine and deoxycytidylate deaminase family.</text>
</comment>
<dbReference type="Gene3D" id="3.40.140.10">
    <property type="entry name" value="Cytidine Deaminase, domain 2"/>
    <property type="match status" value="1"/>
</dbReference>